<protein>
    <submittedName>
        <fullName evidence="2">Uncharacterized protein</fullName>
    </submittedName>
</protein>
<comment type="caution">
    <text evidence="2">The sequence shown here is derived from an EMBL/GenBank/DDBJ whole genome shotgun (WGS) entry which is preliminary data.</text>
</comment>
<feature type="chain" id="PRO_5044012842" evidence="1">
    <location>
        <begin position="29"/>
        <end position="377"/>
    </location>
</feature>
<dbReference type="Proteomes" id="UP001373714">
    <property type="component" value="Unassembled WGS sequence"/>
</dbReference>
<organism evidence="2 3">
    <name type="scientific">Orbilia blumenaviensis</name>
    <dbReference type="NCBI Taxonomy" id="1796055"/>
    <lineage>
        <taxon>Eukaryota</taxon>
        <taxon>Fungi</taxon>
        <taxon>Dikarya</taxon>
        <taxon>Ascomycota</taxon>
        <taxon>Pezizomycotina</taxon>
        <taxon>Orbiliomycetes</taxon>
        <taxon>Orbiliales</taxon>
        <taxon>Orbiliaceae</taxon>
        <taxon>Orbilia</taxon>
    </lineage>
</organism>
<proteinExistence type="predicted"/>
<evidence type="ECO:0000313" key="3">
    <source>
        <dbReference type="Proteomes" id="UP001373714"/>
    </source>
</evidence>
<reference evidence="2 3" key="1">
    <citation type="submission" date="2019-10" db="EMBL/GenBank/DDBJ databases">
        <authorList>
            <person name="Palmer J.M."/>
        </authorList>
    </citation>
    <scope>NUCLEOTIDE SEQUENCE [LARGE SCALE GENOMIC DNA]</scope>
    <source>
        <strain evidence="2 3">TWF730</strain>
    </source>
</reference>
<sequence length="377" mass="42733">MKILVWPKLMLAGAYLLLQNRAPLFVLADNTEISISQLEAFIQANSASIIRFQEAMRAVSLLWDEDCTRVDQPDIPLTLDTLREKLKEKLRRLTAIVDDDPKSARAIFNGYGFADNPIPKENVWGWDDTPTNRVFYPILMMLTESLSARQIFWGFFRWADSRIGLRHWISVPGPPQTDYEWVAPKLFGGSIYNRKGIFTYDPDDRIDNRKQLDIYTQILEGLVSRMQDLVPGTFRMGPKLDLGADFKFLFEDIIKNAIGFRNGVREVRDTYIAIPPLPGADDPDVENDTDDLGGASKIPHTLQKKIMNAPDYPDDTKILNIPEFQFEASDRASDHGLLRSLPAYVETDFDLLSAAPDCSLEEGVVGNSNARPNCRIF</sequence>
<feature type="signal peptide" evidence="1">
    <location>
        <begin position="1"/>
        <end position="28"/>
    </location>
</feature>
<keyword evidence="3" id="KW-1185">Reference proteome</keyword>
<keyword evidence="1" id="KW-0732">Signal</keyword>
<evidence type="ECO:0000313" key="2">
    <source>
        <dbReference type="EMBL" id="KAK6358225.1"/>
    </source>
</evidence>
<gene>
    <name evidence="2" type="ORF">TWF730_007575</name>
</gene>
<name>A0AAV9VEM8_9PEZI</name>
<accession>A0AAV9VEM8</accession>
<dbReference type="AlphaFoldDB" id="A0AAV9VEM8"/>
<evidence type="ECO:0000256" key="1">
    <source>
        <dbReference type="SAM" id="SignalP"/>
    </source>
</evidence>
<dbReference type="EMBL" id="JAVHNS010000004">
    <property type="protein sequence ID" value="KAK6358225.1"/>
    <property type="molecule type" value="Genomic_DNA"/>
</dbReference>